<organism evidence="1">
    <name type="scientific">marine sediment metagenome</name>
    <dbReference type="NCBI Taxonomy" id="412755"/>
    <lineage>
        <taxon>unclassified sequences</taxon>
        <taxon>metagenomes</taxon>
        <taxon>ecological metagenomes</taxon>
    </lineage>
</organism>
<dbReference type="EMBL" id="BARS01036592">
    <property type="protein sequence ID" value="GAG16717.1"/>
    <property type="molecule type" value="Genomic_DNA"/>
</dbReference>
<dbReference type="AlphaFoldDB" id="X0W033"/>
<feature type="non-terminal residue" evidence="1">
    <location>
        <position position="1"/>
    </location>
</feature>
<gene>
    <name evidence="1" type="ORF">S01H1_56220</name>
</gene>
<protein>
    <submittedName>
        <fullName evidence="1">Uncharacterized protein</fullName>
    </submittedName>
</protein>
<evidence type="ECO:0000313" key="1">
    <source>
        <dbReference type="EMBL" id="GAG16717.1"/>
    </source>
</evidence>
<name>X0W033_9ZZZZ</name>
<comment type="caution">
    <text evidence="1">The sequence shown here is derived from an EMBL/GenBank/DDBJ whole genome shotgun (WGS) entry which is preliminary data.</text>
</comment>
<reference evidence="1" key="1">
    <citation type="journal article" date="2014" name="Front. Microbiol.">
        <title>High frequency of phylogenetically diverse reductive dehalogenase-homologous genes in deep subseafloor sedimentary metagenomes.</title>
        <authorList>
            <person name="Kawai M."/>
            <person name="Futagami T."/>
            <person name="Toyoda A."/>
            <person name="Takaki Y."/>
            <person name="Nishi S."/>
            <person name="Hori S."/>
            <person name="Arai W."/>
            <person name="Tsubouchi T."/>
            <person name="Morono Y."/>
            <person name="Uchiyama I."/>
            <person name="Ito T."/>
            <person name="Fujiyama A."/>
            <person name="Inagaki F."/>
            <person name="Takami H."/>
        </authorList>
    </citation>
    <scope>NUCLEOTIDE SEQUENCE</scope>
    <source>
        <strain evidence="1">Expedition CK06-06</strain>
    </source>
</reference>
<sequence length="62" mass="7386">SLLPECKKKWKFKESTLSKDGKFWINKDLRFLLSVIKDKSHIWPCLQFMLGMNEEKKGNIND</sequence>
<proteinExistence type="predicted"/>
<accession>X0W033</accession>